<protein>
    <submittedName>
        <fullName evidence="2">Glycosyltransferase</fullName>
        <ecNumber evidence="2">2.4.-.-</ecNumber>
    </submittedName>
</protein>
<gene>
    <name evidence="2" type="ORF">NWP17_03790</name>
</gene>
<evidence type="ECO:0000313" key="2">
    <source>
        <dbReference type="EMBL" id="MDH6059567.1"/>
    </source>
</evidence>
<comment type="caution">
    <text evidence="2">The sequence shown here is derived from an EMBL/GenBank/DDBJ whole genome shotgun (WGS) entry which is preliminary data.</text>
</comment>
<feature type="domain" description="Glycosyltransferase subfamily 4-like N-terminal" evidence="1">
    <location>
        <begin position="16"/>
        <end position="127"/>
    </location>
</feature>
<reference evidence="2 3" key="1">
    <citation type="journal article" date="2023" name="J. Phycol.">
        <title>Chrysosporum ovalisporum is synonymous with the true-branching cyanobacterium Umezakia natans (Nostocales/Aphanizomenonaceae).</title>
        <authorList>
            <person name="McGregor G.B."/>
            <person name="Sendall B.C."/>
            <person name="Niiyama Y."/>
            <person name="Tuji A."/>
            <person name="Willis A."/>
        </authorList>
    </citation>
    <scope>NUCLEOTIDE SEQUENCE [LARGE SCALE GENOMIC DNA]</scope>
    <source>
        <strain evidence="2 3">ANA360D</strain>
    </source>
</reference>
<dbReference type="Pfam" id="PF13439">
    <property type="entry name" value="Glyco_transf_4"/>
    <property type="match status" value="1"/>
</dbReference>
<accession>A0AA43GRH9</accession>
<organism evidence="2 3">
    <name type="scientific">Chrysosporum bergii ANA360D</name>
    <dbReference type="NCBI Taxonomy" id="617107"/>
    <lineage>
        <taxon>Bacteria</taxon>
        <taxon>Bacillati</taxon>
        <taxon>Cyanobacteriota</taxon>
        <taxon>Cyanophyceae</taxon>
        <taxon>Nostocales</taxon>
        <taxon>Nodulariaceae</taxon>
        <taxon>Chrysosporum</taxon>
    </lineage>
</organism>
<name>A0AA43GRH9_9CYAN</name>
<dbReference type="Proteomes" id="UP001159387">
    <property type="component" value="Unassembled WGS sequence"/>
</dbReference>
<dbReference type="GO" id="GO:0016757">
    <property type="term" value="F:glycosyltransferase activity"/>
    <property type="evidence" value="ECO:0007669"/>
    <property type="project" value="UniProtKB-KW"/>
</dbReference>
<sequence length="446" mass="49694">MKLIHTSSWYFPETSGGVEVYIDSLLQQLQTHGIEAVVAAPWYGIEEKTYQHNNIPVYRYPVFAHQTKIQVHKQLPHGGFESFAKWLKDHQADIYHQHSWRFDCGLPHLAMAKKLAMATVVTLHMPETLCMRGTMMQYGQAACNGLIDPTRCSRCLGVPERVPSWAMATLSQFPLHVGMAAETKLRGFKSIKLRQLGKTLSIPAQISQHRSHLMELVKLADRIVVPSQWQYDAFRLNKVPENKLILCRQGVASGFPEQLAPRKANNATLKIGFLGRWQETKGVQVVAEAIHRLPADVAVELIIHATHPQKYGVSNREKVLAIAADDDRIRIAEPLSRSGVREALAGFDLLAVPSQWLETGPLVVLEAQAVGTPVLGSNLGGIAELVRHGVNGWLVPAQDVGEWSDAIANFAQDPDLLTKLRQGIQPVRTMEDVASEMVEIYREITN</sequence>
<dbReference type="EMBL" id="JANQDH010000024">
    <property type="protein sequence ID" value="MDH6059567.1"/>
    <property type="molecule type" value="Genomic_DNA"/>
</dbReference>
<dbReference type="InterPro" id="IPR028098">
    <property type="entry name" value="Glyco_trans_4-like_N"/>
</dbReference>
<dbReference type="RefSeq" id="WP_280653579.1">
    <property type="nucleotide sequence ID" value="NZ_JANQDH010000024.1"/>
</dbReference>
<evidence type="ECO:0000313" key="3">
    <source>
        <dbReference type="Proteomes" id="UP001159387"/>
    </source>
</evidence>
<keyword evidence="3" id="KW-1185">Reference proteome</keyword>
<dbReference type="Gene3D" id="3.40.50.2000">
    <property type="entry name" value="Glycogen Phosphorylase B"/>
    <property type="match status" value="3"/>
</dbReference>
<dbReference type="PANTHER" id="PTHR45947:SF13">
    <property type="entry name" value="TRANSFERASE"/>
    <property type="match status" value="1"/>
</dbReference>
<dbReference type="PANTHER" id="PTHR45947">
    <property type="entry name" value="SULFOQUINOVOSYL TRANSFERASE SQD2"/>
    <property type="match status" value="1"/>
</dbReference>
<dbReference type="Pfam" id="PF13692">
    <property type="entry name" value="Glyco_trans_1_4"/>
    <property type="match status" value="1"/>
</dbReference>
<keyword evidence="2" id="KW-0328">Glycosyltransferase</keyword>
<keyword evidence="2" id="KW-0808">Transferase</keyword>
<dbReference type="SUPFAM" id="SSF53756">
    <property type="entry name" value="UDP-Glycosyltransferase/glycogen phosphorylase"/>
    <property type="match status" value="1"/>
</dbReference>
<dbReference type="InterPro" id="IPR050194">
    <property type="entry name" value="Glycosyltransferase_grp1"/>
</dbReference>
<dbReference type="AlphaFoldDB" id="A0AA43GRH9"/>
<proteinExistence type="predicted"/>
<evidence type="ECO:0000259" key="1">
    <source>
        <dbReference type="Pfam" id="PF13439"/>
    </source>
</evidence>
<dbReference type="EC" id="2.4.-.-" evidence="2"/>